<feature type="transmembrane region" description="Helical" evidence="1">
    <location>
        <begin position="52"/>
        <end position="72"/>
    </location>
</feature>
<dbReference type="EMBL" id="FQXJ01000016">
    <property type="protein sequence ID" value="SHI29436.1"/>
    <property type="molecule type" value="Genomic_DNA"/>
</dbReference>
<dbReference type="AlphaFoldDB" id="A0A1M5ZZ60"/>
<protein>
    <submittedName>
        <fullName evidence="2">Uncharacterized protein</fullName>
    </submittedName>
</protein>
<proteinExistence type="predicted"/>
<keyword evidence="1" id="KW-1133">Transmembrane helix</keyword>
<dbReference type="Proteomes" id="UP000183954">
    <property type="component" value="Unassembled WGS sequence"/>
</dbReference>
<organism evidence="2 3">
    <name type="scientific">Desulfosporosinus lacus DSM 15449</name>
    <dbReference type="NCBI Taxonomy" id="1121420"/>
    <lineage>
        <taxon>Bacteria</taxon>
        <taxon>Bacillati</taxon>
        <taxon>Bacillota</taxon>
        <taxon>Clostridia</taxon>
        <taxon>Eubacteriales</taxon>
        <taxon>Desulfitobacteriaceae</taxon>
        <taxon>Desulfosporosinus</taxon>
    </lineage>
</organism>
<keyword evidence="1" id="KW-0472">Membrane</keyword>
<name>A0A1M5ZZ60_9FIRM</name>
<keyword evidence="3" id="KW-1185">Reference proteome</keyword>
<keyword evidence="1" id="KW-0812">Transmembrane</keyword>
<reference evidence="3" key="1">
    <citation type="submission" date="2016-11" db="EMBL/GenBank/DDBJ databases">
        <authorList>
            <person name="Varghese N."/>
            <person name="Submissions S."/>
        </authorList>
    </citation>
    <scope>NUCLEOTIDE SEQUENCE [LARGE SCALE GENOMIC DNA]</scope>
    <source>
        <strain evidence="3">DSM 15449</strain>
    </source>
</reference>
<evidence type="ECO:0000313" key="2">
    <source>
        <dbReference type="EMBL" id="SHI29436.1"/>
    </source>
</evidence>
<feature type="transmembrane region" description="Helical" evidence="1">
    <location>
        <begin position="22"/>
        <end position="40"/>
    </location>
</feature>
<evidence type="ECO:0000313" key="3">
    <source>
        <dbReference type="Proteomes" id="UP000183954"/>
    </source>
</evidence>
<feature type="transmembrane region" description="Helical" evidence="1">
    <location>
        <begin position="92"/>
        <end position="111"/>
    </location>
</feature>
<gene>
    <name evidence="2" type="ORF">SAMN02746098_03824</name>
</gene>
<accession>A0A1M5ZZ60</accession>
<evidence type="ECO:0000256" key="1">
    <source>
        <dbReference type="SAM" id="Phobius"/>
    </source>
</evidence>
<sequence>MLKIRIAILIVTAIPLNWMTDYLNITLIITAVQCIIYFMYELFQNNKTVPSYVPFVFGLISSVHVGGKFIAWLTLLLLPKDMHGDYELVIDVWIYILIGIIFFNLFVKIIAKVLKHYEKRKTN</sequence>